<gene>
    <name evidence="3" type="ORF">PK35_09190</name>
</gene>
<evidence type="ECO:0000313" key="3">
    <source>
        <dbReference type="EMBL" id="KJD33120.1"/>
    </source>
</evidence>
<proteinExistence type="predicted"/>
<comment type="caution">
    <text evidence="3">The sequence shown here is derived from an EMBL/GenBank/DDBJ whole genome shotgun (WGS) entry which is preliminary data.</text>
</comment>
<accession>A0A0D7W1V9</accession>
<dbReference type="OrthoDB" id="9793848at2"/>
<dbReference type="RefSeq" id="WP_044626399.1">
    <property type="nucleotide sequence ID" value="NZ_JTDV01000005.1"/>
</dbReference>
<evidence type="ECO:0000256" key="2">
    <source>
        <dbReference type="ARBA" id="ARBA00022679"/>
    </source>
</evidence>
<dbReference type="STRING" id="1382798.PK35_09190"/>
<dbReference type="Proteomes" id="UP000032361">
    <property type="component" value="Unassembled WGS sequence"/>
</dbReference>
<reference evidence="3 4" key="1">
    <citation type="journal article" date="2015" name="Antonie Van Leeuwenhoek">
        <title>Tamlana nanhaiensis sp. nov., isolated from surface seawater collected from the South China Sea.</title>
        <authorList>
            <person name="Liu X."/>
            <person name="Lai Q."/>
            <person name="Du Y."/>
            <person name="Li G."/>
            <person name="Sun F."/>
            <person name="Shao Z."/>
        </authorList>
    </citation>
    <scope>NUCLEOTIDE SEQUENCE [LARGE SCALE GENOMIC DNA]</scope>
    <source>
        <strain evidence="3 4">FHC16</strain>
    </source>
</reference>
<evidence type="ECO:0000256" key="1">
    <source>
        <dbReference type="ARBA" id="ARBA00022676"/>
    </source>
</evidence>
<dbReference type="PANTHER" id="PTHR36540">
    <property type="entry name" value="PYRIMIDINE/PURINE NUCLEOSIDE PHOSPHORYLASE"/>
    <property type="match status" value="1"/>
</dbReference>
<dbReference type="GO" id="GO:0004731">
    <property type="term" value="F:purine-nucleoside phosphorylase activity"/>
    <property type="evidence" value="ECO:0007669"/>
    <property type="project" value="TreeGrafter"/>
</dbReference>
<protein>
    <submittedName>
        <fullName evidence="3">Uncharacterized protein</fullName>
    </submittedName>
</protein>
<name>A0A0D7W1V9_9FLAO</name>
<dbReference type="Pfam" id="PF06865">
    <property type="entry name" value="Ppnp"/>
    <property type="match status" value="1"/>
</dbReference>
<dbReference type="EMBL" id="JTDV01000005">
    <property type="protein sequence ID" value="KJD33120.1"/>
    <property type="molecule type" value="Genomic_DNA"/>
</dbReference>
<organism evidence="3 4">
    <name type="scientific">Neotamlana nanhaiensis</name>
    <dbReference type="NCBI Taxonomy" id="1382798"/>
    <lineage>
        <taxon>Bacteria</taxon>
        <taxon>Pseudomonadati</taxon>
        <taxon>Bacteroidota</taxon>
        <taxon>Flavobacteriia</taxon>
        <taxon>Flavobacteriales</taxon>
        <taxon>Flavobacteriaceae</taxon>
        <taxon>Neotamlana</taxon>
    </lineage>
</organism>
<dbReference type="InterPro" id="IPR014710">
    <property type="entry name" value="RmlC-like_jellyroll"/>
</dbReference>
<evidence type="ECO:0000313" key="4">
    <source>
        <dbReference type="Proteomes" id="UP000032361"/>
    </source>
</evidence>
<dbReference type="SUPFAM" id="SSF51182">
    <property type="entry name" value="RmlC-like cupins"/>
    <property type="match status" value="1"/>
</dbReference>
<dbReference type="PATRIC" id="fig|1382798.3.peg.3187"/>
<keyword evidence="1" id="KW-0328">Glycosyltransferase</keyword>
<dbReference type="GO" id="GO:0016154">
    <property type="term" value="F:pyrimidine-nucleoside phosphorylase activity"/>
    <property type="evidence" value="ECO:0007669"/>
    <property type="project" value="TreeGrafter"/>
</dbReference>
<keyword evidence="2" id="KW-0808">Transferase</keyword>
<dbReference type="GO" id="GO:0005829">
    <property type="term" value="C:cytosol"/>
    <property type="evidence" value="ECO:0007669"/>
    <property type="project" value="TreeGrafter"/>
</dbReference>
<dbReference type="InterPro" id="IPR009664">
    <property type="entry name" value="Ppnp"/>
</dbReference>
<sequence>MIPVNEYFDGKVKSLGLKNTQGNFTIGVLTKGTYEFNTSTKEWMTLTAGKWEIELPNSEKKVFAINETCEIPSGIAFKVYALEDSSYLCKYE</sequence>
<dbReference type="AlphaFoldDB" id="A0A0D7W1V9"/>
<dbReference type="PANTHER" id="PTHR36540:SF1">
    <property type="entry name" value="PYRIMIDINE_PURINE NUCLEOSIDE PHOSPHORYLASE"/>
    <property type="match status" value="1"/>
</dbReference>
<dbReference type="InterPro" id="IPR011051">
    <property type="entry name" value="RmlC_Cupin_sf"/>
</dbReference>
<dbReference type="Gene3D" id="2.60.120.10">
    <property type="entry name" value="Jelly Rolls"/>
    <property type="match status" value="1"/>
</dbReference>
<keyword evidence="4" id="KW-1185">Reference proteome</keyword>